<dbReference type="Pfam" id="PF02302">
    <property type="entry name" value="PTS_IIB"/>
    <property type="match status" value="1"/>
</dbReference>
<dbReference type="PROSITE" id="PS51372">
    <property type="entry name" value="PRD_2"/>
    <property type="match status" value="2"/>
</dbReference>
<organism evidence="10 11">
    <name type="scientific">Priestia filamentosa</name>
    <dbReference type="NCBI Taxonomy" id="1402861"/>
    <lineage>
        <taxon>Bacteria</taxon>
        <taxon>Bacillati</taxon>
        <taxon>Bacillota</taxon>
        <taxon>Bacilli</taxon>
        <taxon>Bacillales</taxon>
        <taxon>Bacillaceae</taxon>
        <taxon>Priestia</taxon>
    </lineage>
</organism>
<evidence type="ECO:0000256" key="3">
    <source>
        <dbReference type="ARBA" id="ARBA00023015"/>
    </source>
</evidence>
<dbReference type="InterPro" id="IPR050661">
    <property type="entry name" value="BglG_antiterminators"/>
</dbReference>
<dbReference type="SUPFAM" id="SSF55804">
    <property type="entry name" value="Phoshotransferase/anion transport protein"/>
    <property type="match status" value="1"/>
</dbReference>
<dbReference type="PROSITE" id="PS51094">
    <property type="entry name" value="PTS_EIIA_TYPE_2"/>
    <property type="match status" value="1"/>
</dbReference>
<evidence type="ECO:0000256" key="6">
    <source>
        <dbReference type="SAM" id="Phobius"/>
    </source>
</evidence>
<dbReference type="EMBL" id="CP011974">
    <property type="protein sequence ID" value="AKO92544.1"/>
    <property type="molecule type" value="Genomic_DNA"/>
</dbReference>
<feature type="domain" description="PRD" evidence="9">
    <location>
        <begin position="243"/>
        <end position="349"/>
    </location>
</feature>
<evidence type="ECO:0000256" key="5">
    <source>
        <dbReference type="ARBA" id="ARBA00023163"/>
    </source>
</evidence>
<keyword evidence="5" id="KW-0804">Transcription</keyword>
<dbReference type="GO" id="GO:0009401">
    <property type="term" value="P:phosphoenolpyruvate-dependent sugar phosphotransferase system"/>
    <property type="evidence" value="ECO:0007669"/>
    <property type="project" value="InterPro"/>
</dbReference>
<reference evidence="11" key="2">
    <citation type="submission" date="2015-06" db="EMBL/GenBank/DDBJ databases">
        <title>Genome Sequence of Bacillus endophyticus and Analysis of its Companion Mechanism in the Ketogulonigenium vulgare-Bacillus strain Consortium.</title>
        <authorList>
            <person name="Jia N."/>
            <person name="Du J."/>
            <person name="Ding M.-Z."/>
            <person name="Gao F."/>
            <person name="Yuan Y.-J."/>
        </authorList>
    </citation>
    <scope>NUCLEOTIDE SEQUENCE [LARGE SCALE GENOMIC DNA]</scope>
    <source>
        <strain evidence="11">Hbe603</strain>
    </source>
</reference>
<feature type="domain" description="PTS EIIB type-2" evidence="8">
    <location>
        <begin position="461"/>
        <end position="552"/>
    </location>
</feature>
<keyword evidence="6" id="KW-0472">Membrane</keyword>
<dbReference type="Proteomes" id="UP000036202">
    <property type="component" value="Chromosome"/>
</dbReference>
<keyword evidence="6" id="KW-0812">Transmembrane</keyword>
<dbReference type="InterPro" id="IPR036634">
    <property type="entry name" value="PRD_sf"/>
</dbReference>
<dbReference type="InterPro" id="IPR013011">
    <property type="entry name" value="PTS_EIIB_2"/>
</dbReference>
<keyword evidence="4" id="KW-0010">Activator</keyword>
<dbReference type="PANTHER" id="PTHR30185">
    <property type="entry name" value="CRYPTIC BETA-GLUCOSIDE BGL OPERON ANTITERMINATOR"/>
    <property type="match status" value="1"/>
</dbReference>
<dbReference type="PROSITE" id="PS00372">
    <property type="entry name" value="PTS_EIIA_TYPE_2_HIS"/>
    <property type="match status" value="1"/>
</dbReference>
<dbReference type="Pfam" id="PF08279">
    <property type="entry name" value="HTH_11"/>
    <property type="match status" value="1"/>
</dbReference>
<keyword evidence="2" id="KW-0677">Repeat</keyword>
<dbReference type="PATRIC" id="fig|135735.6.peg.2266"/>
<keyword evidence="3" id="KW-0805">Transcription regulation</keyword>
<evidence type="ECO:0000256" key="1">
    <source>
        <dbReference type="ARBA" id="ARBA00022679"/>
    </source>
</evidence>
<dbReference type="Pfam" id="PF00874">
    <property type="entry name" value="PRD"/>
    <property type="match status" value="2"/>
</dbReference>
<dbReference type="GO" id="GO:0008982">
    <property type="term" value="F:protein-N(PI)-phosphohistidine-sugar phosphotransferase activity"/>
    <property type="evidence" value="ECO:0007669"/>
    <property type="project" value="InterPro"/>
</dbReference>
<feature type="transmembrane region" description="Helical" evidence="6">
    <location>
        <begin position="20"/>
        <end position="45"/>
    </location>
</feature>
<dbReference type="SUPFAM" id="SSF52794">
    <property type="entry name" value="PTS system IIB component-like"/>
    <property type="match status" value="1"/>
</dbReference>
<feature type="domain" description="PRD" evidence="9">
    <location>
        <begin position="350"/>
        <end position="460"/>
    </location>
</feature>
<dbReference type="Pfam" id="PF05043">
    <property type="entry name" value="Mga"/>
    <property type="match status" value="1"/>
</dbReference>
<evidence type="ECO:0000259" key="9">
    <source>
        <dbReference type="PROSITE" id="PS51372"/>
    </source>
</evidence>
<reference evidence="10 11" key="1">
    <citation type="journal article" date="2015" name="PLoS ONE">
        <title>Genome Sequence of Bacillus endophyticus and Analysis of Its Companion Mechanism in the Ketogulonigenium vulgare-Bacillus Strain Consortium.</title>
        <authorList>
            <person name="Jia N."/>
            <person name="Du J."/>
            <person name="Ding M.Z."/>
            <person name="Gao F."/>
            <person name="Yuan Y.J."/>
        </authorList>
    </citation>
    <scope>NUCLEOTIDE SEQUENCE [LARGE SCALE GENOMIC DNA]</scope>
    <source>
        <strain evidence="10 11">Hbe603</strain>
    </source>
</reference>
<dbReference type="PANTHER" id="PTHR30185:SF18">
    <property type="entry name" value="TRANSCRIPTIONAL REGULATOR MTLR"/>
    <property type="match status" value="1"/>
</dbReference>
<dbReference type="CDD" id="cd05568">
    <property type="entry name" value="PTS_IIB_bgl_like"/>
    <property type="match status" value="1"/>
</dbReference>
<keyword evidence="11" id="KW-1185">Reference proteome</keyword>
<dbReference type="Gene3D" id="1.10.1790.10">
    <property type="entry name" value="PRD domain"/>
    <property type="match status" value="2"/>
</dbReference>
<dbReference type="InterPro" id="IPR013196">
    <property type="entry name" value="HTH_11"/>
</dbReference>
<name>A0A0H4KJR1_9BACI</name>
<dbReference type="KEGG" id="beo:BEH_10860"/>
<dbReference type="SUPFAM" id="SSF63520">
    <property type="entry name" value="PTS-regulatory domain, PRD"/>
    <property type="match status" value="2"/>
</dbReference>
<dbReference type="AlphaFoldDB" id="A0A0H4KJR1"/>
<dbReference type="PROSITE" id="PS51099">
    <property type="entry name" value="PTS_EIIB_TYPE_2"/>
    <property type="match status" value="1"/>
</dbReference>
<evidence type="ECO:0000313" key="11">
    <source>
        <dbReference type="Proteomes" id="UP000036202"/>
    </source>
</evidence>
<accession>A0A0H4KJR1</accession>
<feature type="domain" description="PTS EIIA type-2" evidence="7">
    <location>
        <begin position="564"/>
        <end position="703"/>
    </location>
</feature>
<dbReference type="InterPro" id="IPR003501">
    <property type="entry name" value="PTS_EIIB_2/3"/>
</dbReference>
<evidence type="ECO:0000256" key="4">
    <source>
        <dbReference type="ARBA" id="ARBA00023159"/>
    </source>
</evidence>
<dbReference type="CDD" id="cd00211">
    <property type="entry name" value="PTS_IIA_fru"/>
    <property type="match status" value="1"/>
</dbReference>
<dbReference type="InterPro" id="IPR007737">
    <property type="entry name" value="Mga_HTH"/>
</dbReference>
<keyword evidence="6" id="KW-1133">Transmembrane helix</keyword>
<evidence type="ECO:0000256" key="2">
    <source>
        <dbReference type="ARBA" id="ARBA00022737"/>
    </source>
</evidence>
<evidence type="ECO:0000259" key="7">
    <source>
        <dbReference type="PROSITE" id="PS51094"/>
    </source>
</evidence>
<proteinExistence type="predicted"/>
<dbReference type="InterPro" id="IPR002178">
    <property type="entry name" value="PTS_EIIA_type-2_dom"/>
</dbReference>
<dbReference type="Gene3D" id="3.40.930.10">
    <property type="entry name" value="Mannitol-specific EII, Chain A"/>
    <property type="match status" value="1"/>
</dbReference>
<evidence type="ECO:0000313" key="10">
    <source>
        <dbReference type="EMBL" id="AKO92544.1"/>
    </source>
</evidence>
<gene>
    <name evidence="10" type="ORF">BEH_10860</name>
</gene>
<evidence type="ECO:0000259" key="8">
    <source>
        <dbReference type="PROSITE" id="PS51099"/>
    </source>
</evidence>
<dbReference type="InterPro" id="IPR036095">
    <property type="entry name" value="PTS_EIIB-like_sf"/>
</dbReference>
<dbReference type="InterPro" id="IPR011608">
    <property type="entry name" value="PRD"/>
</dbReference>
<dbReference type="Gene3D" id="3.40.50.2300">
    <property type="match status" value="1"/>
</dbReference>
<sequence length="706" mass="81097">MTSKKDCDAELIFIAVIKNILRVMLFSTWLFFCCFIFSTTTLQMFGTCNKIQQCYYKNNQSGLGLIKVSELVSRQKMLLKKLIASKKYRSVGSFAKELEISSRTLHNDLKAIDRFLEAFSSKVTKKSGVGIKLVGEDNEKLLYHLESEETRKESVEGRRQEILLSLLYNETATSYRKLAEKYFVSISSITNDLVCIKEWLAPFNLSLVKSNVGTEIKGNEEDIRTALCSLFKVSIIEHNDEKAVEIPNMKESQEIIQYIEEELGYKFNEEYYEHLTRIVAVMLSRISSGFTVASSEDLRLEEFHALRTYGVVQKALHLFSSLSITEIPQSEIQYLNTSILGARLSHVGTHVELYYQDILKKLVAELCTMANEAFETNIHDEILYNGLLIHLKPMLYRLKHGLIVQNPLLDDIKENYSAMFGFTWFLGSFIEKETGLKLNDHEVSFLMIHFQAALERNVSIKKVIVVCPGGVGTSQLIANRIKRMVPQIYVTAIYSYRELLGVNVEALDIDFIISTIPLQDINKKVVLVSPMMDVNDAKKLNSFYLDYIFQNENQIRHRHEKLLHAIDRNLIFTNLDMTSKDEVIEFVSASLQKRGYVRDQFYESVKNREQKASTDLGNKVAIPHGENQFVQKSCIAVVTLKEPIKWGRSEVSIVFFIVLKVENKQSMRPILRELYQVLDSKRILQMMERASCEDDILHILGGKEDD</sequence>
<protein>
    <submittedName>
        <fullName evidence="10">Uncharacterized protein</fullName>
    </submittedName>
</protein>
<dbReference type="InterPro" id="IPR036388">
    <property type="entry name" value="WH-like_DNA-bd_sf"/>
</dbReference>
<keyword evidence="1" id="KW-0808">Transferase</keyword>
<dbReference type="Gene3D" id="1.10.10.10">
    <property type="entry name" value="Winged helix-like DNA-binding domain superfamily/Winged helix DNA-binding domain"/>
    <property type="match status" value="2"/>
</dbReference>
<dbReference type="InterPro" id="IPR016152">
    <property type="entry name" value="PTrfase/Anion_transptr"/>
</dbReference>
<dbReference type="GO" id="GO:0006355">
    <property type="term" value="P:regulation of DNA-templated transcription"/>
    <property type="evidence" value="ECO:0007669"/>
    <property type="project" value="InterPro"/>
</dbReference>
<dbReference type="Pfam" id="PF00359">
    <property type="entry name" value="PTS_EIIA_2"/>
    <property type="match status" value="1"/>
</dbReference>